<comment type="caution">
    <text evidence="2">The sequence shown here is derived from an EMBL/GenBank/DDBJ whole genome shotgun (WGS) entry which is preliminary data.</text>
</comment>
<proteinExistence type="predicted"/>
<keyword evidence="1" id="KW-1133">Transmembrane helix</keyword>
<dbReference type="Proteomes" id="UP000597507">
    <property type="component" value="Unassembled WGS sequence"/>
</dbReference>
<gene>
    <name evidence="2" type="ORF">GCM10010964_18340</name>
</gene>
<accession>A0A8J2ZAW7</accession>
<dbReference type="AlphaFoldDB" id="A0A8J2ZAW7"/>
<keyword evidence="1" id="KW-0472">Membrane</keyword>
<evidence type="ECO:0000256" key="1">
    <source>
        <dbReference type="SAM" id="Phobius"/>
    </source>
</evidence>
<evidence type="ECO:0000313" key="3">
    <source>
        <dbReference type="Proteomes" id="UP000597507"/>
    </source>
</evidence>
<feature type="transmembrane region" description="Helical" evidence="1">
    <location>
        <begin position="55"/>
        <end position="76"/>
    </location>
</feature>
<sequence>MDHMVESGAVDAARGGEAREMARRDIRIAPCTRRAPARELWREPRLPDPTPGHRVLILALACGLVGVPLLLCLIAAAEAMRAPLRAVLAGLAP</sequence>
<name>A0A8J2ZAW7_9PROT</name>
<protein>
    <submittedName>
        <fullName evidence="2">Uncharacterized protein</fullName>
    </submittedName>
</protein>
<organism evidence="2 3">
    <name type="scientific">Caldovatus sediminis</name>
    <dbReference type="NCBI Taxonomy" id="2041189"/>
    <lineage>
        <taxon>Bacteria</taxon>
        <taxon>Pseudomonadati</taxon>
        <taxon>Pseudomonadota</taxon>
        <taxon>Alphaproteobacteria</taxon>
        <taxon>Acetobacterales</taxon>
        <taxon>Roseomonadaceae</taxon>
        <taxon>Caldovatus</taxon>
    </lineage>
</organism>
<keyword evidence="1" id="KW-0812">Transmembrane</keyword>
<evidence type="ECO:0000313" key="2">
    <source>
        <dbReference type="EMBL" id="GGG30753.1"/>
    </source>
</evidence>
<dbReference type="EMBL" id="BMKS01000004">
    <property type="protein sequence ID" value="GGG30753.1"/>
    <property type="molecule type" value="Genomic_DNA"/>
</dbReference>
<reference evidence="2 3" key="1">
    <citation type="journal article" date="2014" name="Int. J. Syst. Evol. Microbiol.">
        <title>Complete genome sequence of Corynebacterium casei LMG S-19264T (=DSM 44701T), isolated from a smear-ripened cheese.</title>
        <authorList>
            <consortium name="US DOE Joint Genome Institute (JGI-PGF)"/>
            <person name="Walter F."/>
            <person name="Albersmeier A."/>
            <person name="Kalinowski J."/>
            <person name="Ruckert C."/>
        </authorList>
    </citation>
    <scope>NUCLEOTIDE SEQUENCE [LARGE SCALE GENOMIC DNA]</scope>
    <source>
        <strain evidence="2 3">CGMCC 1.16330</strain>
    </source>
</reference>
<keyword evidence="3" id="KW-1185">Reference proteome</keyword>